<dbReference type="InterPro" id="IPR030381">
    <property type="entry name" value="G_DYNAMIN_dom"/>
</dbReference>
<keyword evidence="2" id="KW-0342">GTP-binding</keyword>
<dbReference type="AlphaFoldDB" id="A0A4P9WMJ2"/>
<feature type="domain" description="Dynamin-type G" evidence="3">
    <location>
        <begin position="180"/>
        <end position="211"/>
    </location>
</feature>
<organism evidence="4 5">
    <name type="scientific">Blyttiomyces helicus</name>
    <dbReference type="NCBI Taxonomy" id="388810"/>
    <lineage>
        <taxon>Eukaryota</taxon>
        <taxon>Fungi</taxon>
        <taxon>Fungi incertae sedis</taxon>
        <taxon>Chytridiomycota</taxon>
        <taxon>Chytridiomycota incertae sedis</taxon>
        <taxon>Chytridiomycetes</taxon>
        <taxon>Chytridiomycetes incertae sedis</taxon>
        <taxon>Blyttiomyces</taxon>
    </lineage>
</organism>
<dbReference type="GO" id="GO:0005874">
    <property type="term" value="C:microtubule"/>
    <property type="evidence" value="ECO:0007669"/>
    <property type="project" value="TreeGrafter"/>
</dbReference>
<dbReference type="GO" id="GO:0005525">
    <property type="term" value="F:GTP binding"/>
    <property type="evidence" value="ECO:0007669"/>
    <property type="project" value="UniProtKB-KW"/>
</dbReference>
<keyword evidence="1" id="KW-0547">Nucleotide-binding</keyword>
<dbReference type="EMBL" id="KZ994316">
    <property type="protein sequence ID" value="RKO93243.1"/>
    <property type="molecule type" value="Genomic_DNA"/>
</dbReference>
<proteinExistence type="predicted"/>
<dbReference type="PROSITE" id="PS51718">
    <property type="entry name" value="G_DYNAMIN_2"/>
    <property type="match status" value="1"/>
</dbReference>
<dbReference type="PRINTS" id="PR00195">
    <property type="entry name" value="DYNAMIN"/>
</dbReference>
<evidence type="ECO:0000256" key="1">
    <source>
        <dbReference type="ARBA" id="ARBA00022741"/>
    </source>
</evidence>
<evidence type="ECO:0000259" key="3">
    <source>
        <dbReference type="PROSITE" id="PS51718"/>
    </source>
</evidence>
<dbReference type="Pfam" id="PF00350">
    <property type="entry name" value="Dynamin_N"/>
    <property type="match status" value="1"/>
</dbReference>
<accession>A0A4P9WMJ2</accession>
<dbReference type="InterPro" id="IPR045063">
    <property type="entry name" value="Dynamin_N"/>
</dbReference>
<dbReference type="InterPro" id="IPR022812">
    <property type="entry name" value="Dynamin"/>
</dbReference>
<dbReference type="Proteomes" id="UP000269721">
    <property type="component" value="Unassembled WGS sequence"/>
</dbReference>
<dbReference type="PANTHER" id="PTHR11566:SF212">
    <property type="entry name" value="DYNAMIN"/>
    <property type="match status" value="1"/>
</dbReference>
<dbReference type="GO" id="GO:0003924">
    <property type="term" value="F:GTPase activity"/>
    <property type="evidence" value="ECO:0007669"/>
    <property type="project" value="TreeGrafter"/>
</dbReference>
<gene>
    <name evidence="4" type="ORF">BDK51DRAFT_35315</name>
</gene>
<dbReference type="InterPro" id="IPR027417">
    <property type="entry name" value="P-loop_NTPase"/>
</dbReference>
<dbReference type="GO" id="GO:0031623">
    <property type="term" value="P:receptor internalization"/>
    <property type="evidence" value="ECO:0007669"/>
    <property type="project" value="TreeGrafter"/>
</dbReference>
<dbReference type="GO" id="GO:0005886">
    <property type="term" value="C:plasma membrane"/>
    <property type="evidence" value="ECO:0007669"/>
    <property type="project" value="TreeGrafter"/>
</dbReference>
<dbReference type="Gene3D" id="3.40.50.300">
    <property type="entry name" value="P-loop containing nucleotide triphosphate hydrolases"/>
    <property type="match status" value="1"/>
</dbReference>
<dbReference type="PANTHER" id="PTHR11566">
    <property type="entry name" value="DYNAMIN"/>
    <property type="match status" value="1"/>
</dbReference>
<evidence type="ECO:0000313" key="5">
    <source>
        <dbReference type="Proteomes" id="UP000269721"/>
    </source>
</evidence>
<dbReference type="SUPFAM" id="SSF52540">
    <property type="entry name" value="P-loop containing nucleoside triphosphate hydrolases"/>
    <property type="match status" value="1"/>
</dbReference>
<dbReference type="GO" id="GO:0008017">
    <property type="term" value="F:microtubule binding"/>
    <property type="evidence" value="ECO:0007669"/>
    <property type="project" value="TreeGrafter"/>
</dbReference>
<dbReference type="OrthoDB" id="5061070at2759"/>
<evidence type="ECO:0000256" key="2">
    <source>
        <dbReference type="ARBA" id="ARBA00023134"/>
    </source>
</evidence>
<evidence type="ECO:0000313" key="4">
    <source>
        <dbReference type="EMBL" id="RKO93243.1"/>
    </source>
</evidence>
<reference evidence="5" key="1">
    <citation type="journal article" date="2018" name="Nat. Microbiol.">
        <title>Leveraging single-cell genomics to expand the fungal tree of life.</title>
        <authorList>
            <person name="Ahrendt S.R."/>
            <person name="Quandt C.A."/>
            <person name="Ciobanu D."/>
            <person name="Clum A."/>
            <person name="Salamov A."/>
            <person name="Andreopoulos B."/>
            <person name="Cheng J.F."/>
            <person name="Woyke T."/>
            <person name="Pelin A."/>
            <person name="Henrissat B."/>
            <person name="Reynolds N.K."/>
            <person name="Benny G.L."/>
            <person name="Smith M.E."/>
            <person name="James T.Y."/>
            <person name="Grigoriev I.V."/>
        </authorList>
    </citation>
    <scope>NUCLEOTIDE SEQUENCE [LARGE SCALE GENOMIC DNA]</scope>
</reference>
<dbReference type="GO" id="GO:0005737">
    <property type="term" value="C:cytoplasm"/>
    <property type="evidence" value="ECO:0007669"/>
    <property type="project" value="TreeGrafter"/>
</dbReference>
<name>A0A4P9WMJ2_9FUNG</name>
<protein>
    <recommendedName>
        <fullName evidence="3">Dynamin-type G domain-containing protein</fullName>
    </recommendedName>
</protein>
<sequence>MERVREKRQGGGGKWGVGGLVTCWELPSGRPYLPISYLLVTPPTSSTEFKKEYVPDWAKDAYGKAADWVSKIDLSNVELPEISFPDVDIGKMKMAKTPESMEDAVLPGYEDAADRVAETVADPVTLEAAADEIPLPTVHAAAAAKKKSPTLPPPDEDLMVLTKKLIEVRNLLKTVDNNANMALPSIVVVGSQSSGKSSVLEAIVGHEFLPK</sequence>
<keyword evidence="5" id="KW-1185">Reference proteome</keyword>